<dbReference type="InterPro" id="IPR012340">
    <property type="entry name" value="NA-bd_OB-fold"/>
</dbReference>
<evidence type="ECO:0000256" key="1">
    <source>
        <dbReference type="ARBA" id="ARBA00022485"/>
    </source>
</evidence>
<dbReference type="Gene3D" id="2.40.50.1070">
    <property type="match status" value="1"/>
</dbReference>
<dbReference type="NCBIfam" id="TIGR00479">
    <property type="entry name" value="rumA"/>
    <property type="match status" value="1"/>
</dbReference>
<protein>
    <submittedName>
        <fullName evidence="9">23S rRNA (Uracil(1939)-C(5))-methyltransferase RlmD</fullName>
        <ecNumber evidence="9">2.1.1.190</ecNumber>
    </submittedName>
</protein>
<keyword evidence="1" id="KW-0004">4Fe-4S</keyword>
<evidence type="ECO:0000256" key="2">
    <source>
        <dbReference type="ARBA" id="ARBA00022603"/>
    </source>
</evidence>
<dbReference type="GO" id="GO:0051539">
    <property type="term" value="F:4 iron, 4 sulfur cluster binding"/>
    <property type="evidence" value="ECO:0007669"/>
    <property type="project" value="UniProtKB-KW"/>
</dbReference>
<dbReference type="PROSITE" id="PS01230">
    <property type="entry name" value="TRMA_1"/>
    <property type="match status" value="1"/>
</dbReference>
<dbReference type="SUPFAM" id="SSF53335">
    <property type="entry name" value="S-adenosyl-L-methionine-dependent methyltransferases"/>
    <property type="match status" value="1"/>
</dbReference>
<keyword evidence="1" id="KW-0408">Iron</keyword>
<feature type="binding site" evidence="6">
    <location>
        <position position="306"/>
    </location>
    <ligand>
        <name>S-adenosyl-L-methionine</name>
        <dbReference type="ChEBI" id="CHEBI:59789"/>
    </ligand>
</feature>
<organism evidence="9 10">
    <name type="scientific">Bowmanella dokdonensis</name>
    <dbReference type="NCBI Taxonomy" id="751969"/>
    <lineage>
        <taxon>Bacteria</taxon>
        <taxon>Pseudomonadati</taxon>
        <taxon>Pseudomonadota</taxon>
        <taxon>Gammaproteobacteria</taxon>
        <taxon>Alteromonadales</taxon>
        <taxon>Alteromonadaceae</taxon>
        <taxon>Bowmanella</taxon>
    </lineage>
</organism>
<feature type="binding site" evidence="6">
    <location>
        <position position="327"/>
    </location>
    <ligand>
        <name>S-adenosyl-L-methionine</name>
        <dbReference type="ChEBI" id="CHEBI:59789"/>
    </ligand>
</feature>
<dbReference type="InterPro" id="IPR002792">
    <property type="entry name" value="TRAM_dom"/>
</dbReference>
<dbReference type="Gene3D" id="2.40.50.140">
    <property type="entry name" value="Nucleic acid-binding proteins"/>
    <property type="match status" value="1"/>
</dbReference>
<evidence type="ECO:0000256" key="4">
    <source>
        <dbReference type="ARBA" id="ARBA00022691"/>
    </source>
</evidence>
<gene>
    <name evidence="9" type="primary">rlmD</name>
    <name evidence="9" type="ORF">J0A66_14970</name>
</gene>
<keyword evidence="1" id="KW-0479">Metal-binding</keyword>
<dbReference type="PANTHER" id="PTHR11061:SF49">
    <property type="entry name" value="23S RRNA (URACIL(1939)-C(5))-METHYLTRANSFERASE RLMD"/>
    <property type="match status" value="1"/>
</dbReference>
<dbReference type="NCBIfam" id="NF009639">
    <property type="entry name" value="PRK13168.1"/>
    <property type="match status" value="1"/>
</dbReference>
<feature type="binding site" evidence="6">
    <location>
        <position position="277"/>
    </location>
    <ligand>
        <name>S-adenosyl-L-methionine</name>
        <dbReference type="ChEBI" id="CHEBI:59789"/>
    </ligand>
</feature>
<dbReference type="SUPFAM" id="SSF50249">
    <property type="entry name" value="Nucleic acid-binding proteins"/>
    <property type="match status" value="1"/>
</dbReference>
<dbReference type="AlphaFoldDB" id="A0A939DPR6"/>
<dbReference type="Gene3D" id="3.40.50.150">
    <property type="entry name" value="Vaccinia Virus protein VP39"/>
    <property type="match status" value="1"/>
</dbReference>
<feature type="active site" description="Nucleophile" evidence="6">
    <location>
        <position position="406"/>
    </location>
</feature>
<dbReference type="PROSITE" id="PS51687">
    <property type="entry name" value="SAM_MT_RNA_M5U"/>
    <property type="match status" value="1"/>
</dbReference>
<reference evidence="9" key="1">
    <citation type="submission" date="2021-03" db="EMBL/GenBank/DDBJ databases">
        <title>novel species isolated from a fishpond in China.</title>
        <authorList>
            <person name="Lu H."/>
            <person name="Cai Z."/>
        </authorList>
    </citation>
    <scope>NUCLEOTIDE SEQUENCE</scope>
    <source>
        <strain evidence="9">JCM 30855</strain>
    </source>
</reference>
<dbReference type="EC" id="2.1.1.190" evidence="9"/>
<dbReference type="InterPro" id="IPR029063">
    <property type="entry name" value="SAM-dependent_MTases_sf"/>
</dbReference>
<dbReference type="EMBL" id="JAFKCV010000009">
    <property type="protein sequence ID" value="MBN7826535.1"/>
    <property type="molecule type" value="Genomic_DNA"/>
</dbReference>
<dbReference type="Pfam" id="PF01938">
    <property type="entry name" value="TRAM"/>
    <property type="match status" value="1"/>
</dbReference>
<dbReference type="Proteomes" id="UP000664654">
    <property type="component" value="Unassembled WGS sequence"/>
</dbReference>
<proteinExistence type="inferred from homology"/>
<dbReference type="InterPro" id="IPR030390">
    <property type="entry name" value="MeTrfase_TrmA_AS"/>
</dbReference>
<evidence type="ECO:0000313" key="10">
    <source>
        <dbReference type="Proteomes" id="UP000664654"/>
    </source>
</evidence>
<evidence type="ECO:0000256" key="3">
    <source>
        <dbReference type="ARBA" id="ARBA00022679"/>
    </source>
</evidence>
<keyword evidence="3 6" id="KW-0808">Transferase</keyword>
<evidence type="ECO:0000256" key="5">
    <source>
        <dbReference type="ARBA" id="ARBA00023014"/>
    </source>
</evidence>
<keyword evidence="5" id="KW-0411">Iron-sulfur</keyword>
<dbReference type="PROSITE" id="PS50926">
    <property type="entry name" value="TRAM"/>
    <property type="match status" value="1"/>
</dbReference>
<keyword evidence="2 6" id="KW-0489">Methyltransferase</keyword>
<comment type="similarity">
    <text evidence="6">Belongs to the class I-like SAM-binding methyltransferase superfamily. RNA M5U methyltransferase family.</text>
</comment>
<evidence type="ECO:0000259" key="8">
    <source>
        <dbReference type="PROSITE" id="PS50926"/>
    </source>
</evidence>
<dbReference type="GO" id="GO:0070475">
    <property type="term" value="P:rRNA base methylation"/>
    <property type="evidence" value="ECO:0007669"/>
    <property type="project" value="TreeGrafter"/>
</dbReference>
<feature type="domain" description="TRAM" evidence="8">
    <location>
        <begin position="13"/>
        <end position="71"/>
    </location>
</feature>
<feature type="active site" evidence="7">
    <location>
        <position position="406"/>
    </location>
</feature>
<accession>A0A939DPR6</accession>
<evidence type="ECO:0000256" key="6">
    <source>
        <dbReference type="PROSITE-ProRule" id="PRU01024"/>
    </source>
</evidence>
<keyword evidence="10" id="KW-1185">Reference proteome</keyword>
<dbReference type="GO" id="GO:0070041">
    <property type="term" value="F:rRNA (uridine-C5-)-methyltransferase activity"/>
    <property type="evidence" value="ECO:0007669"/>
    <property type="project" value="TreeGrafter"/>
</dbReference>
<evidence type="ECO:0000313" key="9">
    <source>
        <dbReference type="EMBL" id="MBN7826535.1"/>
    </source>
</evidence>
<name>A0A939DPR6_9ALTE</name>
<evidence type="ECO:0000256" key="7">
    <source>
        <dbReference type="PROSITE-ProRule" id="PRU10015"/>
    </source>
</evidence>
<dbReference type="RefSeq" id="WP_206574651.1">
    <property type="nucleotide sequence ID" value="NZ_JAFKCV010000009.1"/>
</dbReference>
<sequence length="453" mass="50131">MVQIYRSSRKPKKTHAGQNLTLTIDDMEHGGLGVCRSHQPVVFVEGALPGETVKVRVTDQKSRAWQAVATQVLQPSPERTVPFCPHIQTCGGCQNQHIGQSDLLRYKQRAVDALLRRLAGLENINWQPALHGEDRRYRRKARLAVDAQKKGQVRVGFRGKGSDQVITIRECQILTAPLQALLPDFLALIKGLRTVKHIGHIGLLDADNQTQVCLRITAGLHPQDRTQLSAFAVLHRCNLLLETSRGQFELLHGTEQQARYQLPGDISVEVAPNDFIQVNGPMNQSMIAQAIEWLGIEAGDQVLDFFCGVGNFSLPMARQGARVLGFEGMPEMVQRATENARSNGLGNVHFMAADLSDEHALKSCLSEGTEATQANKVLLDPARAGAQELMPFLHKLQPQKILYVSCNPATFARDAAPLVEKGWQLDRIALMDMFPNTAHTELMALFCNPSQVR</sequence>
<dbReference type="PANTHER" id="PTHR11061">
    <property type="entry name" value="RNA M5U METHYLTRANSFERASE"/>
    <property type="match status" value="1"/>
</dbReference>
<comment type="caution">
    <text evidence="9">The sequence shown here is derived from an EMBL/GenBank/DDBJ whole genome shotgun (WGS) entry which is preliminary data.</text>
</comment>
<dbReference type="CDD" id="cd02440">
    <property type="entry name" value="AdoMet_MTases"/>
    <property type="match status" value="1"/>
</dbReference>
<keyword evidence="4 6" id="KW-0949">S-adenosyl-L-methionine</keyword>
<dbReference type="Pfam" id="PF05958">
    <property type="entry name" value="tRNA_U5-meth_tr"/>
    <property type="match status" value="1"/>
</dbReference>
<feature type="binding site" evidence="6">
    <location>
        <position position="380"/>
    </location>
    <ligand>
        <name>S-adenosyl-L-methionine</name>
        <dbReference type="ChEBI" id="CHEBI:59789"/>
    </ligand>
</feature>
<dbReference type="InterPro" id="IPR010280">
    <property type="entry name" value="U5_MeTrfase_fam"/>
</dbReference>